<evidence type="ECO:0000313" key="2">
    <source>
        <dbReference type="EMBL" id="MBS2971006.1"/>
    </source>
</evidence>
<keyword evidence="1" id="KW-0732">Signal</keyword>
<gene>
    <name evidence="2" type="ORF">J9317_19875</name>
</gene>
<accession>A0ABS5LJS8</accession>
<name>A0ABS5LJS8_9BACI</name>
<sequence length="160" mass="18018">MKKMLGVLSLVLIVFLAACSSPLQEELLTYANEKLPKLGEMEESAMKKYEEAANTNDEQKIADAIKSSVIPAYTKIAEEADGISITDEELQKLHKRYTDAVNQQIEGFTMVADSIAQQNDEMFNEASDLLDKNYTEMESFHKDLEAYAVENDLEVEEPKD</sequence>
<evidence type="ECO:0000256" key="1">
    <source>
        <dbReference type="SAM" id="SignalP"/>
    </source>
</evidence>
<dbReference type="RefSeq" id="WP_211561829.1">
    <property type="nucleotide sequence ID" value="NZ_JAGVRK010000001.1"/>
</dbReference>
<protein>
    <recommendedName>
        <fullName evidence="4">Lipoprotein</fullName>
    </recommendedName>
</protein>
<comment type="caution">
    <text evidence="2">The sequence shown here is derived from an EMBL/GenBank/DDBJ whole genome shotgun (WGS) entry which is preliminary data.</text>
</comment>
<dbReference type="EMBL" id="JAGVRK010000001">
    <property type="protein sequence ID" value="MBS2971006.1"/>
    <property type="molecule type" value="Genomic_DNA"/>
</dbReference>
<proteinExistence type="predicted"/>
<organism evidence="2 3">
    <name type="scientific">Metabacillus flavus</name>
    <dbReference type="NCBI Taxonomy" id="2823519"/>
    <lineage>
        <taxon>Bacteria</taxon>
        <taxon>Bacillati</taxon>
        <taxon>Bacillota</taxon>
        <taxon>Bacilli</taxon>
        <taxon>Bacillales</taxon>
        <taxon>Bacillaceae</taxon>
        <taxon>Metabacillus</taxon>
    </lineage>
</organism>
<reference evidence="2 3" key="1">
    <citation type="submission" date="2021-04" db="EMBL/GenBank/DDBJ databases">
        <title>Metabacillus sp. strain KIGAM252 whole genome sequence.</title>
        <authorList>
            <person name="Seo M.-J."/>
            <person name="Cho E.-S."/>
            <person name="Hwang C.Y."/>
            <person name="Yoon D.J."/>
        </authorList>
    </citation>
    <scope>NUCLEOTIDE SEQUENCE [LARGE SCALE GENOMIC DNA]</scope>
    <source>
        <strain evidence="2 3">KIGAM252</strain>
    </source>
</reference>
<feature type="chain" id="PRO_5045444107" description="Lipoprotein" evidence="1">
    <location>
        <begin position="21"/>
        <end position="160"/>
    </location>
</feature>
<evidence type="ECO:0008006" key="4">
    <source>
        <dbReference type="Google" id="ProtNLM"/>
    </source>
</evidence>
<dbReference type="PROSITE" id="PS51257">
    <property type="entry name" value="PROKAR_LIPOPROTEIN"/>
    <property type="match status" value="1"/>
</dbReference>
<keyword evidence="3" id="KW-1185">Reference proteome</keyword>
<feature type="signal peptide" evidence="1">
    <location>
        <begin position="1"/>
        <end position="20"/>
    </location>
</feature>
<dbReference type="Proteomes" id="UP000682403">
    <property type="component" value="Unassembled WGS sequence"/>
</dbReference>
<evidence type="ECO:0000313" key="3">
    <source>
        <dbReference type="Proteomes" id="UP000682403"/>
    </source>
</evidence>